<dbReference type="PANTHER" id="PTHR46018">
    <property type="entry name" value="ZINC PHOSPHODIESTERASE ELAC PROTEIN 1"/>
    <property type="match status" value="1"/>
</dbReference>
<dbReference type="GO" id="GO:0042781">
    <property type="term" value="F:3'-tRNA processing endoribonuclease activity"/>
    <property type="evidence" value="ECO:0007669"/>
    <property type="project" value="UniProtKB-EC"/>
</dbReference>
<dbReference type="SUPFAM" id="SSF56281">
    <property type="entry name" value="Metallo-hydrolase/oxidoreductase"/>
    <property type="match status" value="1"/>
</dbReference>
<protein>
    <submittedName>
        <fullName evidence="3">Ribonuclease Z</fullName>
        <ecNumber evidence="3">3.1.26.11</ecNumber>
    </submittedName>
</protein>
<reference evidence="3 4" key="1">
    <citation type="journal article" date="2014" name="Antonie Van Leeuwenhoek">
        <title>Hyphomonas beringensis sp. nov. and Hyphomonas chukchiensis sp. nov., isolated from surface seawater of the Bering Sea and Chukchi Sea.</title>
        <authorList>
            <person name="Li C."/>
            <person name="Lai Q."/>
            <person name="Li G."/>
            <person name="Dong C."/>
            <person name="Wang J."/>
            <person name="Liao Y."/>
            <person name="Shao Z."/>
        </authorList>
    </citation>
    <scope>NUCLEOTIDE SEQUENCE [LARGE SCALE GENOMIC DNA]</scope>
    <source>
        <strain evidence="3 4">MHS-2</strain>
    </source>
</reference>
<organism evidence="3 4">
    <name type="scientific">Hyphomonas johnsonii MHS-2</name>
    <dbReference type="NCBI Taxonomy" id="1280950"/>
    <lineage>
        <taxon>Bacteria</taxon>
        <taxon>Pseudomonadati</taxon>
        <taxon>Pseudomonadota</taxon>
        <taxon>Alphaproteobacteria</taxon>
        <taxon>Hyphomonadales</taxon>
        <taxon>Hyphomonadaceae</taxon>
        <taxon>Hyphomonas</taxon>
    </lineage>
</organism>
<dbReference type="AlphaFoldDB" id="A0A059FQS0"/>
<evidence type="ECO:0000259" key="2">
    <source>
        <dbReference type="SMART" id="SM00849"/>
    </source>
</evidence>
<keyword evidence="4" id="KW-1185">Reference proteome</keyword>
<dbReference type="EMBL" id="ARYK01000003">
    <property type="protein sequence ID" value="KCZ92813.1"/>
    <property type="molecule type" value="Genomic_DNA"/>
</dbReference>
<comment type="caution">
    <text evidence="3">The sequence shown here is derived from an EMBL/GenBank/DDBJ whole genome shotgun (WGS) entry which is preliminary data.</text>
</comment>
<dbReference type="EC" id="3.1.26.11" evidence="3"/>
<dbReference type="InterPro" id="IPR001279">
    <property type="entry name" value="Metallo-B-lactamas"/>
</dbReference>
<dbReference type="PATRIC" id="fig|1280950.3.peg.1535"/>
<name>A0A059FQS0_9PROT</name>
<proteinExistence type="predicted"/>
<dbReference type="SMART" id="SM00849">
    <property type="entry name" value="Lactamase_B"/>
    <property type="match status" value="1"/>
</dbReference>
<dbReference type="eggNOG" id="COG1234">
    <property type="taxonomic scope" value="Bacteria"/>
</dbReference>
<keyword evidence="1 3" id="KW-0378">Hydrolase</keyword>
<dbReference type="Proteomes" id="UP000025171">
    <property type="component" value="Unassembled WGS sequence"/>
</dbReference>
<dbReference type="RefSeq" id="WP_035615701.1">
    <property type="nucleotide sequence ID" value="NZ_ARYK01000003.1"/>
</dbReference>
<evidence type="ECO:0000256" key="1">
    <source>
        <dbReference type="ARBA" id="ARBA00022801"/>
    </source>
</evidence>
<dbReference type="Pfam" id="PF12706">
    <property type="entry name" value="Lactamase_B_2"/>
    <property type="match status" value="1"/>
</dbReference>
<dbReference type="InterPro" id="IPR036866">
    <property type="entry name" value="RibonucZ/Hydroxyglut_hydro"/>
</dbReference>
<gene>
    <name evidence="3" type="ORF">HJO_07657</name>
</gene>
<dbReference type="PANTHER" id="PTHR46018:SF2">
    <property type="entry name" value="ZINC PHOSPHODIESTERASE ELAC PROTEIN 1"/>
    <property type="match status" value="1"/>
</dbReference>
<evidence type="ECO:0000313" key="3">
    <source>
        <dbReference type="EMBL" id="KCZ92813.1"/>
    </source>
</evidence>
<feature type="domain" description="Metallo-beta-lactamase" evidence="2">
    <location>
        <begin position="71"/>
        <end position="267"/>
    </location>
</feature>
<accession>A0A059FQS0</accession>
<dbReference type="CDD" id="cd07719">
    <property type="entry name" value="arylsulfatase_AtsA-like_MBL-fold"/>
    <property type="match status" value="1"/>
</dbReference>
<evidence type="ECO:0000313" key="4">
    <source>
        <dbReference type="Proteomes" id="UP000025171"/>
    </source>
</evidence>
<dbReference type="InterPro" id="IPR044094">
    <property type="entry name" value="AtsA-like_MBL-fold"/>
</dbReference>
<dbReference type="Gene3D" id="3.60.15.10">
    <property type="entry name" value="Ribonuclease Z/Hydroxyacylglutathione hydrolase-like"/>
    <property type="match status" value="1"/>
</dbReference>
<dbReference type="STRING" id="1280950.HJO_07657"/>
<sequence length="358" mass="37523">MKIVRIGLIIGLALLLAVAVIRTAFAEQIGMALFKRVAERTISQDKLARLPDGLHVVLVGTGSPLADPTRAGPMTAVIAGDRIFVIDAGGGAVRKMQELGLPLNKVEATLLTHFHSDHIDGLGELILQAWGGGGRETPLPVYGPTGVEQVVSGLKESYAQDTVYRIAHHGPVVMNPSGQGATAMPFDASAGTVRVLDEDGLIITAVPVHHQPAEPAVGYRFDYAGRSVTISGDTARSESLIALARDSDILVHEALNTEMVGIIGADLAAVGSPKIAQIMADIPSYHTSPVDAASSAQEAGAKALVFTHIIPVLPSRALYPAFLKGTDKAFDGPIVLGEDGMVFSLPADGSKMKRSRLD</sequence>